<feature type="region of interest" description="Disordered" evidence="1">
    <location>
        <begin position="224"/>
        <end position="244"/>
    </location>
</feature>
<name>A0A812CYW1_ACAPH</name>
<evidence type="ECO:0008006" key="5">
    <source>
        <dbReference type="Google" id="ProtNLM"/>
    </source>
</evidence>
<comment type="caution">
    <text evidence="3">The sequence shown here is derived from an EMBL/GenBank/DDBJ whole genome shotgun (WGS) entry which is preliminary data.</text>
</comment>
<dbReference type="Proteomes" id="UP000597762">
    <property type="component" value="Unassembled WGS sequence"/>
</dbReference>
<feature type="transmembrane region" description="Helical" evidence="2">
    <location>
        <begin position="54"/>
        <end position="74"/>
    </location>
</feature>
<keyword evidence="2" id="KW-1133">Transmembrane helix</keyword>
<evidence type="ECO:0000313" key="3">
    <source>
        <dbReference type="EMBL" id="CAE1286968.1"/>
    </source>
</evidence>
<reference evidence="3" key="1">
    <citation type="submission" date="2021-01" db="EMBL/GenBank/DDBJ databases">
        <authorList>
            <person name="Li R."/>
            <person name="Bekaert M."/>
        </authorList>
    </citation>
    <scope>NUCLEOTIDE SEQUENCE</scope>
    <source>
        <strain evidence="3">Farmed</strain>
    </source>
</reference>
<dbReference type="AlphaFoldDB" id="A0A812CYW1"/>
<keyword evidence="4" id="KW-1185">Reference proteome</keyword>
<sequence length="256" mass="30215">MTGLSILKNSAWVAELTNAVFILSSAPRHFFLSFFLMCVQGVYRILFPPFSRSILLVLSSFFPFLSSSFLQSSLMSLSRPLDFVLFFSHFFFFLSLSFSLSLSLFFSYSFFRHFILIFPLPPFLSHFPSSSCIVLSFHFLLRLLFLHIFLPFNFCLNTFHDSFFVWKSHISFRHITRQSRIGRQRALLSPSSPKLLRSFAPSSLLSLTDHQRSRRHHYRCRRVPTYRPSQPLDPPDDDRQHRFPYRHHHVATKDKF</sequence>
<keyword evidence="2" id="KW-0472">Membrane</keyword>
<accession>A0A812CYW1</accession>
<evidence type="ECO:0000313" key="4">
    <source>
        <dbReference type="Proteomes" id="UP000597762"/>
    </source>
</evidence>
<organism evidence="3 4">
    <name type="scientific">Acanthosepion pharaonis</name>
    <name type="common">Pharaoh cuttlefish</name>
    <name type="synonym">Sepia pharaonis</name>
    <dbReference type="NCBI Taxonomy" id="158019"/>
    <lineage>
        <taxon>Eukaryota</taxon>
        <taxon>Metazoa</taxon>
        <taxon>Spiralia</taxon>
        <taxon>Lophotrochozoa</taxon>
        <taxon>Mollusca</taxon>
        <taxon>Cephalopoda</taxon>
        <taxon>Coleoidea</taxon>
        <taxon>Decapodiformes</taxon>
        <taxon>Sepiida</taxon>
        <taxon>Sepiina</taxon>
        <taxon>Sepiidae</taxon>
        <taxon>Acanthosepion</taxon>
    </lineage>
</organism>
<dbReference type="EMBL" id="CAHIKZ030002445">
    <property type="protein sequence ID" value="CAE1286968.1"/>
    <property type="molecule type" value="Genomic_DNA"/>
</dbReference>
<gene>
    <name evidence="3" type="ORF">SPHA_46319</name>
</gene>
<evidence type="ECO:0000256" key="2">
    <source>
        <dbReference type="SAM" id="Phobius"/>
    </source>
</evidence>
<keyword evidence="2" id="KW-0812">Transmembrane</keyword>
<feature type="transmembrane region" description="Helical" evidence="2">
    <location>
        <begin position="86"/>
        <end position="111"/>
    </location>
</feature>
<feature type="transmembrane region" description="Helical" evidence="2">
    <location>
        <begin position="30"/>
        <end position="47"/>
    </location>
</feature>
<proteinExistence type="predicted"/>
<evidence type="ECO:0000256" key="1">
    <source>
        <dbReference type="SAM" id="MobiDB-lite"/>
    </source>
</evidence>
<protein>
    <recommendedName>
        <fullName evidence="5">Transmembrane protein</fullName>
    </recommendedName>
</protein>